<comment type="caution">
    <text evidence="1">The sequence shown here is derived from an EMBL/GenBank/DDBJ whole genome shotgun (WGS) entry which is preliminary data.</text>
</comment>
<reference evidence="1" key="1">
    <citation type="submission" date="2022-09" db="EMBL/GenBank/DDBJ databases">
        <title>Intensive care unit water sources are persistently colonized with multi-drug resistant bacteria and are the site of extensive horizontal gene transfer of antibiotic resistance genes.</title>
        <authorList>
            <person name="Diorio-Toth L."/>
        </authorList>
    </citation>
    <scope>NUCLEOTIDE SEQUENCE</scope>
    <source>
        <strain evidence="1">GD03990</strain>
    </source>
</reference>
<organism evidence="1 2">
    <name type="scientific">Aquipseudomonas alcaligenes</name>
    <name type="common">Pseudomonas alcaligenes</name>
    <dbReference type="NCBI Taxonomy" id="43263"/>
    <lineage>
        <taxon>Bacteria</taxon>
        <taxon>Pseudomonadati</taxon>
        <taxon>Pseudomonadota</taxon>
        <taxon>Gammaproteobacteria</taxon>
        <taxon>Pseudomonadales</taxon>
        <taxon>Pseudomonadaceae</taxon>
        <taxon>Aquipseudomonas</taxon>
    </lineage>
</organism>
<protein>
    <submittedName>
        <fullName evidence="1">Uncharacterized protein</fullName>
    </submittedName>
</protein>
<gene>
    <name evidence="1" type="ORF">N5C05_04505</name>
</gene>
<name>A0AA42N0N4_AQUAC</name>
<evidence type="ECO:0000313" key="1">
    <source>
        <dbReference type="EMBL" id="MDH1054021.1"/>
    </source>
</evidence>
<sequence length="83" mass="9794">MDMILKKAGFSQEFVDNLKTARRWTDRFNDAQDKVSEYLDFLPEAEMELNIDLEEYIPDDLRKKVDDAAKDFAIDLDLRCDDD</sequence>
<dbReference type="RefSeq" id="WP_280053057.1">
    <property type="nucleotide sequence ID" value="NZ_JAOBYN010000003.1"/>
</dbReference>
<accession>A0AA42N0N4</accession>
<evidence type="ECO:0000313" key="2">
    <source>
        <dbReference type="Proteomes" id="UP001158730"/>
    </source>
</evidence>
<proteinExistence type="predicted"/>
<dbReference type="EMBL" id="JAOBYN010000003">
    <property type="protein sequence ID" value="MDH1054021.1"/>
    <property type="molecule type" value="Genomic_DNA"/>
</dbReference>
<dbReference type="AlphaFoldDB" id="A0AA42N0N4"/>
<dbReference type="Proteomes" id="UP001158730">
    <property type="component" value="Unassembled WGS sequence"/>
</dbReference>